<protein>
    <submittedName>
        <fullName evidence="9">Glutamate-ammonia-ligase adenylyltransferase</fullName>
    </submittedName>
</protein>
<organism evidence="9 10">
    <name type="scientific">Kytococcus aerolatus</name>
    <dbReference type="NCBI Taxonomy" id="592308"/>
    <lineage>
        <taxon>Bacteria</taxon>
        <taxon>Bacillati</taxon>
        <taxon>Actinomycetota</taxon>
        <taxon>Actinomycetes</taxon>
        <taxon>Micrococcales</taxon>
        <taxon>Kytococcaceae</taxon>
        <taxon>Kytococcus</taxon>
    </lineage>
</organism>
<sequence>MSSDQSRLSGVSWAVREGFADGRRAVSFLDSLAELLGTPVDQERLRLARVLGRSADPDRAVLAAVRLAESEPEALRGLLGAAASGSPGQARGADGLPGAGERLVAVLGASRAMGDHLARHTEQLETLERGTLPTAEECLQVVVEAVEEALGAGESPDDALRVAYRRGLLRIAAVDLTAPEPAELLPEVAAALSDLAAAALEAAVTIAAHEVEGAEGVRLAVIGMGKAGGRELNYVSDVDVIFVAEPVRGVPEAEALEIGARMATRVMSACGSSTAEGTLWPVDAALRPEGKAGPLVRTLGSFRSYYERWASPWEFQALLKARPVAGDCSLGEQFVEIVTPMVWEVAARDGFVEGVQAMRRRVEEHIPPAERGRQLKLGPGGLRDIEFSVQLLQLVHGRVDESLRHAATLPGLEALAAGGYVARTDAAVLGEAYRLLRCLEHRIQLDRLRRNHLLPEEDEDLRRLGRSMGWPGDAAQAVRQRWAEVGKEVRRLHERLFYRPLLVALSDLSPGEARMRPAAVEERLAALGFKDPAGAVRHLEALTRGVTRTAAIQRQLLPGMLGWLAGWPAPDAGLLAFRRISESLGGTHWYMAMLRDEGHAAERFAHVLSGSRYLTELLESGPEAVRLLGEDPRSRPAEREVLVRRMRAAVQRGADLPAGARSARVLRRTEILRVGIGRLTGNLDLVASAAGLTRTAEALLEATLARALGGESTGVCLIGMGRLGGAELGFASDADLFVVHDDAPGRAEAAAAALKALRQALVGGAEPGLEVDVDLRPEGRNGPTVRGIGSLEAYYERWSSPWEAQALVRARPVAGDPALGARVMALVDPLRWPEGGLTPAALREMRMLKARMETERIPRGADPRLHLKLGRGGLSDVEWTVQLWQMQHAHRCPDLRTTSTLGALAVLEDEGLVAAGEVESLRAAWLLASELRDAAMLWRGRPVDAVPADPLDREGVARALGRPEGSGHALVEEYLRTSRLARLVVERLFYGE</sequence>
<dbReference type="InterPro" id="IPR043519">
    <property type="entry name" value="NT_sf"/>
</dbReference>
<dbReference type="GO" id="GO:0008882">
    <property type="term" value="F:[glutamate-ammonia-ligase] adenylyltransferase activity"/>
    <property type="evidence" value="ECO:0007669"/>
    <property type="project" value="InterPro"/>
</dbReference>
<feature type="domain" description="PII-uridylyltransferase/Glutamine-synthetase adenylyltransferase" evidence="8">
    <location>
        <begin position="356"/>
        <end position="497"/>
    </location>
</feature>
<dbReference type="EMBL" id="FYEZ01000002">
    <property type="protein sequence ID" value="SNC72511.1"/>
    <property type="molecule type" value="Genomic_DNA"/>
</dbReference>
<dbReference type="InterPro" id="IPR005190">
    <property type="entry name" value="GlnE_rpt_dom"/>
</dbReference>
<evidence type="ECO:0000259" key="7">
    <source>
        <dbReference type="Pfam" id="PF03710"/>
    </source>
</evidence>
<evidence type="ECO:0000313" key="10">
    <source>
        <dbReference type="Proteomes" id="UP000198122"/>
    </source>
</evidence>
<evidence type="ECO:0000259" key="8">
    <source>
        <dbReference type="Pfam" id="PF08335"/>
    </source>
</evidence>
<dbReference type="Proteomes" id="UP000198122">
    <property type="component" value="Unassembled WGS sequence"/>
</dbReference>
<dbReference type="GO" id="GO:0005829">
    <property type="term" value="C:cytosol"/>
    <property type="evidence" value="ECO:0007669"/>
    <property type="project" value="TreeGrafter"/>
</dbReference>
<keyword evidence="9" id="KW-0436">Ligase</keyword>
<keyword evidence="2 9" id="KW-0548">Nucleotidyltransferase</keyword>
<proteinExistence type="predicted"/>
<dbReference type="PANTHER" id="PTHR30621:SF0">
    <property type="entry name" value="BIFUNCTIONAL GLUTAMINE SYNTHETASE ADENYLYLTRANSFERASE_ADENYLYL-REMOVING ENZYME"/>
    <property type="match status" value="1"/>
</dbReference>
<name>A0A212U320_9MICO</name>
<dbReference type="SUPFAM" id="SSF81301">
    <property type="entry name" value="Nucleotidyltransferase"/>
    <property type="match status" value="2"/>
</dbReference>
<evidence type="ECO:0000256" key="4">
    <source>
        <dbReference type="ARBA" id="ARBA00022840"/>
    </source>
</evidence>
<keyword evidence="6" id="KW-0511">Multifunctional enzyme</keyword>
<dbReference type="AlphaFoldDB" id="A0A212U320"/>
<feature type="domain" description="Glutamate-ammonia ligase adenylyltransferase repeated" evidence="7">
    <location>
        <begin position="101"/>
        <end position="335"/>
    </location>
</feature>
<dbReference type="Pfam" id="PF03710">
    <property type="entry name" value="GlnE"/>
    <property type="match status" value="2"/>
</dbReference>
<dbReference type="Gene3D" id="1.20.120.330">
    <property type="entry name" value="Nucleotidyltransferases domain 2"/>
    <property type="match status" value="2"/>
</dbReference>
<dbReference type="SUPFAM" id="SSF81593">
    <property type="entry name" value="Nucleotidyltransferase substrate binding subunit/domain"/>
    <property type="match status" value="2"/>
</dbReference>
<dbReference type="InterPro" id="IPR013546">
    <property type="entry name" value="PII_UdlTrfase/GS_AdlTrfase"/>
</dbReference>
<dbReference type="InterPro" id="IPR023057">
    <property type="entry name" value="GlnE"/>
</dbReference>
<keyword evidence="3" id="KW-0547">Nucleotide-binding</keyword>
<evidence type="ECO:0000256" key="2">
    <source>
        <dbReference type="ARBA" id="ARBA00022695"/>
    </source>
</evidence>
<gene>
    <name evidence="9" type="ORF">SAMN05445756_1872</name>
</gene>
<feature type="domain" description="Glutamate-ammonia ligase adenylyltransferase repeated" evidence="7">
    <location>
        <begin position="602"/>
        <end position="822"/>
    </location>
</feature>
<dbReference type="NCBIfam" id="NF010707">
    <property type="entry name" value="PRK14109.1"/>
    <property type="match status" value="1"/>
</dbReference>
<keyword evidence="5" id="KW-0460">Magnesium</keyword>
<keyword evidence="4" id="KW-0067">ATP-binding</keyword>
<dbReference type="CDD" id="cd05401">
    <property type="entry name" value="NT_GlnE_GlnD_like"/>
    <property type="match status" value="2"/>
</dbReference>
<evidence type="ECO:0000256" key="1">
    <source>
        <dbReference type="ARBA" id="ARBA00022679"/>
    </source>
</evidence>
<keyword evidence="10" id="KW-1185">Reference proteome</keyword>
<dbReference type="Gene3D" id="3.30.460.10">
    <property type="entry name" value="Beta Polymerase, domain 2"/>
    <property type="match status" value="2"/>
</dbReference>
<evidence type="ECO:0000256" key="6">
    <source>
        <dbReference type="ARBA" id="ARBA00023268"/>
    </source>
</evidence>
<feature type="domain" description="PII-uridylyltransferase/Glutamine-synthetase adenylyltransferase" evidence="8">
    <location>
        <begin position="864"/>
        <end position="989"/>
    </location>
</feature>
<dbReference type="GO" id="GO:0016874">
    <property type="term" value="F:ligase activity"/>
    <property type="evidence" value="ECO:0007669"/>
    <property type="project" value="UniProtKB-KW"/>
</dbReference>
<dbReference type="PANTHER" id="PTHR30621">
    <property type="entry name" value="GLUTAMINE SYNTHETASE ADENYLYLTRANSFERASE"/>
    <property type="match status" value="1"/>
</dbReference>
<keyword evidence="1 9" id="KW-0808">Transferase</keyword>
<dbReference type="GO" id="GO:0005524">
    <property type="term" value="F:ATP binding"/>
    <property type="evidence" value="ECO:0007669"/>
    <property type="project" value="UniProtKB-KW"/>
</dbReference>
<reference evidence="9 10" key="1">
    <citation type="submission" date="2017-06" db="EMBL/GenBank/DDBJ databases">
        <authorList>
            <person name="Kim H.J."/>
            <person name="Triplett B.A."/>
        </authorList>
    </citation>
    <scope>NUCLEOTIDE SEQUENCE [LARGE SCALE GENOMIC DNA]</scope>
    <source>
        <strain evidence="9 10">DSM 22179</strain>
    </source>
</reference>
<dbReference type="OrthoDB" id="9759366at2"/>
<accession>A0A212U320</accession>
<dbReference type="RefSeq" id="WP_088818801.1">
    <property type="nucleotide sequence ID" value="NZ_FYEZ01000002.1"/>
</dbReference>
<evidence type="ECO:0000256" key="3">
    <source>
        <dbReference type="ARBA" id="ARBA00022741"/>
    </source>
</evidence>
<dbReference type="GO" id="GO:0000820">
    <property type="term" value="P:regulation of glutamine family amino acid metabolic process"/>
    <property type="evidence" value="ECO:0007669"/>
    <property type="project" value="TreeGrafter"/>
</dbReference>
<evidence type="ECO:0000256" key="5">
    <source>
        <dbReference type="ARBA" id="ARBA00022842"/>
    </source>
</evidence>
<evidence type="ECO:0000313" key="9">
    <source>
        <dbReference type="EMBL" id="SNC72511.1"/>
    </source>
</evidence>
<dbReference type="Pfam" id="PF08335">
    <property type="entry name" value="GlnD_UR_UTase"/>
    <property type="match status" value="2"/>
</dbReference>